<proteinExistence type="predicted"/>
<evidence type="ECO:0000313" key="2">
    <source>
        <dbReference type="Proteomes" id="UP000554482"/>
    </source>
</evidence>
<accession>A0A7J6VSU1</accession>
<keyword evidence="2" id="KW-1185">Reference proteome</keyword>
<reference evidence="1 2" key="1">
    <citation type="submission" date="2020-06" db="EMBL/GenBank/DDBJ databases">
        <title>Transcriptomic and genomic resources for Thalictrum thalictroides and T. hernandezii: Facilitating candidate gene discovery in an emerging model plant lineage.</title>
        <authorList>
            <person name="Arias T."/>
            <person name="Riano-Pachon D.M."/>
            <person name="Di Stilio V.S."/>
        </authorList>
    </citation>
    <scope>NUCLEOTIDE SEQUENCE [LARGE SCALE GENOMIC DNA]</scope>
    <source>
        <strain evidence="2">cv. WT478/WT964</strain>
        <tissue evidence="1">Leaves</tissue>
    </source>
</reference>
<name>A0A7J6VSU1_THATH</name>
<evidence type="ECO:0000313" key="1">
    <source>
        <dbReference type="EMBL" id="KAF5187432.1"/>
    </source>
</evidence>
<organism evidence="1 2">
    <name type="scientific">Thalictrum thalictroides</name>
    <name type="common">Rue-anemone</name>
    <name type="synonym">Anemone thalictroides</name>
    <dbReference type="NCBI Taxonomy" id="46969"/>
    <lineage>
        <taxon>Eukaryota</taxon>
        <taxon>Viridiplantae</taxon>
        <taxon>Streptophyta</taxon>
        <taxon>Embryophyta</taxon>
        <taxon>Tracheophyta</taxon>
        <taxon>Spermatophyta</taxon>
        <taxon>Magnoliopsida</taxon>
        <taxon>Ranunculales</taxon>
        <taxon>Ranunculaceae</taxon>
        <taxon>Thalictroideae</taxon>
        <taxon>Thalictrum</taxon>
    </lineage>
</organism>
<dbReference type="EMBL" id="JABWDY010027999">
    <property type="protein sequence ID" value="KAF5187432.1"/>
    <property type="molecule type" value="Genomic_DNA"/>
</dbReference>
<dbReference type="Proteomes" id="UP000554482">
    <property type="component" value="Unassembled WGS sequence"/>
</dbReference>
<comment type="caution">
    <text evidence="1">The sequence shown here is derived from an EMBL/GenBank/DDBJ whole genome shotgun (WGS) entry which is preliminary data.</text>
</comment>
<sequence>MDFFARVAINLPKENVFKLLTNLKSTIFNSLEFINILLQDDQNHYYADDDSFFCLPVSLPVSSVGIVMEMEPIKNKLPVVTFAHFQDHCKRSSSAKKHDLEEQEIHPSDLKPTHRFIRVTSDYSIV</sequence>
<dbReference type="AlphaFoldDB" id="A0A7J6VSU1"/>
<protein>
    <submittedName>
        <fullName evidence="1">Uncharacterized protein</fullName>
    </submittedName>
</protein>
<gene>
    <name evidence="1" type="ORF">FRX31_022983</name>
</gene>